<dbReference type="AlphaFoldDB" id="A0A9N7YX05"/>
<dbReference type="EMBL" id="CADEAL010002668">
    <property type="protein sequence ID" value="CAB1441554.1"/>
    <property type="molecule type" value="Genomic_DNA"/>
</dbReference>
<gene>
    <name evidence="2" type="ORF">PLEPLA_LOCUS29317</name>
</gene>
<dbReference type="Proteomes" id="UP001153269">
    <property type="component" value="Unassembled WGS sequence"/>
</dbReference>
<sequence length="102" mass="11228">MKTQSGGPSQAHFRPSWSDHQTEPRERYERNLHMMSWKGCRSRATAVATSSWIAICGSRVRGRGGGSSVVDSMLCRLIVVGMADSLSCWSEIMVVDHDRGGS</sequence>
<name>A0A9N7YX05_PLEPL</name>
<comment type="caution">
    <text evidence="2">The sequence shown here is derived from an EMBL/GenBank/DDBJ whole genome shotgun (WGS) entry which is preliminary data.</text>
</comment>
<accession>A0A9N7YX05</accession>
<keyword evidence="3" id="KW-1185">Reference proteome</keyword>
<protein>
    <submittedName>
        <fullName evidence="2">Uncharacterized protein</fullName>
    </submittedName>
</protein>
<proteinExistence type="predicted"/>
<evidence type="ECO:0000313" key="3">
    <source>
        <dbReference type="Proteomes" id="UP001153269"/>
    </source>
</evidence>
<evidence type="ECO:0000256" key="1">
    <source>
        <dbReference type="SAM" id="MobiDB-lite"/>
    </source>
</evidence>
<feature type="region of interest" description="Disordered" evidence="1">
    <location>
        <begin position="1"/>
        <end position="25"/>
    </location>
</feature>
<organism evidence="2 3">
    <name type="scientific">Pleuronectes platessa</name>
    <name type="common">European plaice</name>
    <dbReference type="NCBI Taxonomy" id="8262"/>
    <lineage>
        <taxon>Eukaryota</taxon>
        <taxon>Metazoa</taxon>
        <taxon>Chordata</taxon>
        <taxon>Craniata</taxon>
        <taxon>Vertebrata</taxon>
        <taxon>Euteleostomi</taxon>
        <taxon>Actinopterygii</taxon>
        <taxon>Neopterygii</taxon>
        <taxon>Teleostei</taxon>
        <taxon>Neoteleostei</taxon>
        <taxon>Acanthomorphata</taxon>
        <taxon>Carangaria</taxon>
        <taxon>Pleuronectiformes</taxon>
        <taxon>Pleuronectoidei</taxon>
        <taxon>Pleuronectidae</taxon>
        <taxon>Pleuronectes</taxon>
    </lineage>
</organism>
<reference evidence="2" key="1">
    <citation type="submission" date="2020-03" db="EMBL/GenBank/DDBJ databases">
        <authorList>
            <person name="Weist P."/>
        </authorList>
    </citation>
    <scope>NUCLEOTIDE SEQUENCE</scope>
</reference>
<evidence type="ECO:0000313" key="2">
    <source>
        <dbReference type="EMBL" id="CAB1441554.1"/>
    </source>
</evidence>